<evidence type="ECO:0000313" key="3">
    <source>
        <dbReference type="EMBL" id="MBD2863185.1"/>
    </source>
</evidence>
<dbReference type="EMBL" id="JACXJA010000017">
    <property type="protein sequence ID" value="MBD2863185.1"/>
    <property type="molecule type" value="Genomic_DNA"/>
</dbReference>
<dbReference type="Pfam" id="PF01408">
    <property type="entry name" value="GFO_IDH_MocA"/>
    <property type="match status" value="1"/>
</dbReference>
<dbReference type="Proteomes" id="UP000639396">
    <property type="component" value="Unassembled WGS sequence"/>
</dbReference>
<gene>
    <name evidence="3" type="ORF">IDH45_14425</name>
</gene>
<dbReference type="Pfam" id="PF22725">
    <property type="entry name" value="GFO_IDH_MocA_C3"/>
    <property type="match status" value="1"/>
</dbReference>
<dbReference type="Gene3D" id="3.30.360.10">
    <property type="entry name" value="Dihydrodipicolinate Reductase, domain 2"/>
    <property type="match status" value="1"/>
</dbReference>
<dbReference type="SUPFAM" id="SSF51735">
    <property type="entry name" value="NAD(P)-binding Rossmann-fold domains"/>
    <property type="match status" value="1"/>
</dbReference>
<dbReference type="InterPro" id="IPR000683">
    <property type="entry name" value="Gfo/Idh/MocA-like_OxRdtase_N"/>
</dbReference>
<feature type="domain" description="GFO/IDH/MocA-like oxidoreductase" evidence="2">
    <location>
        <begin position="128"/>
        <end position="249"/>
    </location>
</feature>
<organism evidence="3 4">
    <name type="scientific">Paenibacillus oceani</name>
    <dbReference type="NCBI Taxonomy" id="2772510"/>
    <lineage>
        <taxon>Bacteria</taxon>
        <taxon>Bacillati</taxon>
        <taxon>Bacillota</taxon>
        <taxon>Bacilli</taxon>
        <taxon>Bacillales</taxon>
        <taxon>Paenibacillaceae</taxon>
        <taxon>Paenibacillus</taxon>
    </lineage>
</organism>
<dbReference type="Gene3D" id="3.40.50.720">
    <property type="entry name" value="NAD(P)-binding Rossmann-like Domain"/>
    <property type="match status" value="1"/>
</dbReference>
<accession>A0A927CC70</accession>
<dbReference type="InterPro" id="IPR036291">
    <property type="entry name" value="NAD(P)-bd_dom_sf"/>
</dbReference>
<dbReference type="SUPFAM" id="SSF55347">
    <property type="entry name" value="Glyceraldehyde-3-phosphate dehydrogenase-like, C-terminal domain"/>
    <property type="match status" value="1"/>
</dbReference>
<evidence type="ECO:0000313" key="4">
    <source>
        <dbReference type="Proteomes" id="UP000639396"/>
    </source>
</evidence>
<sequence>MTKIRTAVVGLNMGLGHARAYALSDKADLRWVVDLDEEKAAKVAEQLGCGYTTDWEKALDDVEAISIATPHHLHLPMGLKAIAAGKHVLMEKPLANSEEQAWELIRAAEAQHVVLMVAYIVRYFPAAQRLIEAIANEEYGKPLNANCFLEGYLPPAPDSWFANKEKLGGGVLFSHGCHYIDLLQAVLGNPVEVAGLGTRLGTEWMEGEGTHHGIMKFESGVLAHITSSWGIKHKNPPALLQIHTTEGCYELSFRSGLHKLVVRKGTEVIALYEDQLDPNRICLAEVEHFLDCIRSGHKPLTDGYEAMKSHQIIWSMYRHQGTPINLKITSQ</sequence>
<keyword evidence="4" id="KW-1185">Reference proteome</keyword>
<comment type="caution">
    <text evidence="3">The sequence shown here is derived from an EMBL/GenBank/DDBJ whole genome shotgun (WGS) entry which is preliminary data.</text>
</comment>
<dbReference type="PANTHER" id="PTHR43377:SF1">
    <property type="entry name" value="BILIVERDIN REDUCTASE A"/>
    <property type="match status" value="1"/>
</dbReference>
<protein>
    <submittedName>
        <fullName evidence="3">Gfo/Idh/MocA family oxidoreductase</fullName>
    </submittedName>
</protein>
<proteinExistence type="predicted"/>
<dbReference type="AlphaFoldDB" id="A0A927CC70"/>
<evidence type="ECO:0000259" key="1">
    <source>
        <dbReference type="Pfam" id="PF01408"/>
    </source>
</evidence>
<name>A0A927CC70_9BACL</name>
<dbReference type="PANTHER" id="PTHR43377">
    <property type="entry name" value="BILIVERDIN REDUCTASE A"/>
    <property type="match status" value="1"/>
</dbReference>
<dbReference type="RefSeq" id="WP_190928755.1">
    <property type="nucleotide sequence ID" value="NZ_JACXJA010000017.1"/>
</dbReference>
<evidence type="ECO:0000259" key="2">
    <source>
        <dbReference type="Pfam" id="PF22725"/>
    </source>
</evidence>
<dbReference type="InterPro" id="IPR051450">
    <property type="entry name" value="Gfo/Idh/MocA_Oxidoreductases"/>
</dbReference>
<feature type="domain" description="Gfo/Idh/MocA-like oxidoreductase N-terminal" evidence="1">
    <location>
        <begin position="4"/>
        <end position="119"/>
    </location>
</feature>
<dbReference type="GO" id="GO:0000166">
    <property type="term" value="F:nucleotide binding"/>
    <property type="evidence" value="ECO:0007669"/>
    <property type="project" value="InterPro"/>
</dbReference>
<reference evidence="3" key="1">
    <citation type="submission" date="2020-09" db="EMBL/GenBank/DDBJ databases">
        <title>A novel bacterium of genus Paenibacillus, isolated from South China Sea.</title>
        <authorList>
            <person name="Huang H."/>
            <person name="Mo K."/>
            <person name="Hu Y."/>
        </authorList>
    </citation>
    <scope>NUCLEOTIDE SEQUENCE</scope>
    <source>
        <strain evidence="3">IB182363</strain>
    </source>
</reference>
<dbReference type="InterPro" id="IPR055170">
    <property type="entry name" value="GFO_IDH_MocA-like_dom"/>
</dbReference>